<dbReference type="Gene3D" id="3.40.190.10">
    <property type="entry name" value="Periplasmic binding protein-like II"/>
    <property type="match status" value="2"/>
</dbReference>
<keyword evidence="3" id="KW-0238">DNA-binding</keyword>
<organism evidence="6 7">
    <name type="scientific">Variovorax paradoxus (strain EPS)</name>
    <dbReference type="NCBI Taxonomy" id="595537"/>
    <lineage>
        <taxon>Bacteria</taxon>
        <taxon>Pseudomonadati</taxon>
        <taxon>Pseudomonadota</taxon>
        <taxon>Betaproteobacteria</taxon>
        <taxon>Burkholderiales</taxon>
        <taxon>Comamonadaceae</taxon>
        <taxon>Variovorax</taxon>
    </lineage>
</organism>
<dbReference type="GO" id="GO:0043565">
    <property type="term" value="F:sequence-specific DNA binding"/>
    <property type="evidence" value="ECO:0007669"/>
    <property type="project" value="TreeGrafter"/>
</dbReference>
<dbReference type="PROSITE" id="PS50931">
    <property type="entry name" value="HTH_LYSR"/>
    <property type="match status" value="1"/>
</dbReference>
<dbReference type="eggNOG" id="COG0583">
    <property type="taxonomic scope" value="Bacteria"/>
</dbReference>
<dbReference type="SUPFAM" id="SSF46785">
    <property type="entry name" value="Winged helix' DNA-binding domain"/>
    <property type="match status" value="1"/>
</dbReference>
<dbReference type="GO" id="GO:0006351">
    <property type="term" value="P:DNA-templated transcription"/>
    <property type="evidence" value="ECO:0007669"/>
    <property type="project" value="TreeGrafter"/>
</dbReference>
<dbReference type="Pfam" id="PF00126">
    <property type="entry name" value="HTH_1"/>
    <property type="match status" value="1"/>
</dbReference>
<dbReference type="PANTHER" id="PTHR30537">
    <property type="entry name" value="HTH-TYPE TRANSCRIPTIONAL REGULATOR"/>
    <property type="match status" value="1"/>
</dbReference>
<accession>E6V183</accession>
<evidence type="ECO:0000256" key="4">
    <source>
        <dbReference type="ARBA" id="ARBA00023163"/>
    </source>
</evidence>
<dbReference type="CDD" id="cd08432">
    <property type="entry name" value="PBP2_GcdR_TrpI_HvrB_AmpR_like"/>
    <property type="match status" value="1"/>
</dbReference>
<evidence type="ECO:0000313" key="6">
    <source>
        <dbReference type="EMBL" id="ADU34447.1"/>
    </source>
</evidence>
<dbReference type="GO" id="GO:0003700">
    <property type="term" value="F:DNA-binding transcription factor activity"/>
    <property type="evidence" value="ECO:0007669"/>
    <property type="project" value="InterPro"/>
</dbReference>
<dbReference type="Gene3D" id="1.10.10.10">
    <property type="entry name" value="Winged helix-like DNA-binding domain superfamily/Winged helix DNA-binding domain"/>
    <property type="match status" value="1"/>
</dbReference>
<dbReference type="KEGG" id="vpe:Varpa_0225"/>
<keyword evidence="2" id="KW-0805">Transcription regulation</keyword>
<dbReference type="InterPro" id="IPR058163">
    <property type="entry name" value="LysR-type_TF_proteobact-type"/>
</dbReference>
<name>E6V183_VARPE</name>
<protein>
    <submittedName>
        <fullName evidence="6">Transcriptional regulator, LysR family</fullName>
    </submittedName>
</protein>
<reference evidence="7" key="1">
    <citation type="submission" date="2010-12" db="EMBL/GenBank/DDBJ databases">
        <title>Complete sequence of Variovorax paradoxus EPS.</title>
        <authorList>
            <consortium name="US DOE Joint Genome Institute"/>
            <person name="Lucas S."/>
            <person name="Copeland A."/>
            <person name="Lapidus A."/>
            <person name="Cheng J.-F."/>
            <person name="Goodwin L."/>
            <person name="Pitluck S."/>
            <person name="Teshima H."/>
            <person name="Detter J.C."/>
            <person name="Han C."/>
            <person name="Tapia R."/>
            <person name="Land M."/>
            <person name="Hauser L."/>
            <person name="Kyrpides N."/>
            <person name="Ivanova N."/>
            <person name="Ovchinnikova G."/>
            <person name="Orwin P."/>
            <person name="Han J.-I.G."/>
            <person name="Woyke T."/>
        </authorList>
    </citation>
    <scope>NUCLEOTIDE SEQUENCE [LARGE SCALE GENOMIC DNA]</scope>
    <source>
        <strain evidence="7">EPS</strain>
    </source>
</reference>
<evidence type="ECO:0000259" key="5">
    <source>
        <dbReference type="PROSITE" id="PS50931"/>
    </source>
</evidence>
<dbReference type="PANTHER" id="PTHR30537:SF79">
    <property type="entry name" value="TRANSCRIPTIONAL REGULATOR-RELATED"/>
    <property type="match status" value="1"/>
</dbReference>
<sequence>MACARALNRSPERKNQVALQHIPPIQCLLTFEAVARLRHAGRAADELCVTPSAVSHRIRQLEAHVGFKLFGRSDFSLTADGAAYLANVRTGLAALQATPLANAAPRATRLRIAVTPTFSRQFLMPRLELFRNIYPDIELVLQVSIPLLDVTAEQADLEVRYGTGAYADCEHRLLLEEEVVPACSPSFLNEFGPFDGFRTAAEIASARLIRSPLEPWGTWFAHCGIDQPEPHVGSQFNDLGLVYDAAASGFGVALVRQKMGAAWFESGRLVALSDRAVPSPHRHTICWQPGTLERWECAAFVDWLAQSLR</sequence>
<feature type="domain" description="HTH lysR-type" evidence="5">
    <location>
        <begin position="23"/>
        <end position="80"/>
    </location>
</feature>
<evidence type="ECO:0000256" key="2">
    <source>
        <dbReference type="ARBA" id="ARBA00023015"/>
    </source>
</evidence>
<evidence type="ECO:0000256" key="3">
    <source>
        <dbReference type="ARBA" id="ARBA00023125"/>
    </source>
</evidence>
<dbReference type="STRING" id="595537.Varpa_0225"/>
<comment type="similarity">
    <text evidence="1">Belongs to the LysR transcriptional regulatory family.</text>
</comment>
<dbReference type="Pfam" id="PF03466">
    <property type="entry name" value="LysR_substrate"/>
    <property type="match status" value="1"/>
</dbReference>
<keyword evidence="4" id="KW-0804">Transcription</keyword>
<dbReference type="InterPro" id="IPR036388">
    <property type="entry name" value="WH-like_DNA-bd_sf"/>
</dbReference>
<dbReference type="InterPro" id="IPR005119">
    <property type="entry name" value="LysR_subst-bd"/>
</dbReference>
<evidence type="ECO:0000313" key="7">
    <source>
        <dbReference type="Proteomes" id="UP000008917"/>
    </source>
</evidence>
<evidence type="ECO:0000256" key="1">
    <source>
        <dbReference type="ARBA" id="ARBA00009437"/>
    </source>
</evidence>
<dbReference type="EMBL" id="CP002417">
    <property type="protein sequence ID" value="ADU34447.1"/>
    <property type="molecule type" value="Genomic_DNA"/>
</dbReference>
<dbReference type="InterPro" id="IPR036390">
    <property type="entry name" value="WH_DNA-bd_sf"/>
</dbReference>
<dbReference type="InterPro" id="IPR000847">
    <property type="entry name" value="LysR_HTH_N"/>
</dbReference>
<proteinExistence type="inferred from homology"/>
<dbReference type="SUPFAM" id="SSF53850">
    <property type="entry name" value="Periplasmic binding protein-like II"/>
    <property type="match status" value="1"/>
</dbReference>
<gene>
    <name evidence="6" type="ordered locus">Varpa_0225</name>
</gene>
<dbReference type="HOGENOM" id="CLU_039613_37_0_4"/>
<dbReference type="Proteomes" id="UP000008917">
    <property type="component" value="Chromosome"/>
</dbReference>
<dbReference type="AlphaFoldDB" id="E6V183"/>
<reference evidence="6 7" key="2">
    <citation type="journal article" date="2013" name="Genome Announc.">
        <title>Genome of the Root-Associated Plant Growth-Promoting Bacterium Variovorax paradoxus Strain EPS.</title>
        <authorList>
            <person name="Han J.I."/>
            <person name="Spain J.C."/>
            <person name="Leadbetter J.R."/>
            <person name="Ovchinnikova G."/>
            <person name="Goodwin L.A."/>
            <person name="Han C.S."/>
            <person name="Woyke T."/>
            <person name="Davenport K.W."/>
            <person name="Orwin P.M."/>
        </authorList>
    </citation>
    <scope>NUCLEOTIDE SEQUENCE [LARGE SCALE GENOMIC DNA]</scope>
    <source>
        <strain evidence="6 7">EPS</strain>
    </source>
</reference>